<proteinExistence type="predicted"/>
<feature type="compositionally biased region" description="Low complexity" evidence="1">
    <location>
        <begin position="99"/>
        <end position="110"/>
    </location>
</feature>
<sequence>MQGDGIREASRFVPSRGVLLGARKNPSRIYNPLSSFLLHNGFLTFLFSLSPKDLQRSPLFELDPPYTSTMKPKSDLTLDSSSIRGRVRSKKQKTEVGPSESMDSTSSSLDLTAEIENPSRVVAEVASSGGRSRTGERSIISPMTSPSGSLVPYIGEIKEIPVYEGFFESGFRDRVPSLVAKVSEALEISLGKLNPPSWKTLIAMQNLGRYHLHPSGMELPVQEISKKERKRHPVFDGRWTDKFAFMHLPEFSSAWRTAGGPACVDSSLGKRTTERPFSCEQRSTGTNQRRGSTGRVQESFKVMSAKKAAPKRAAPSENDYEVQFIKCSKRQAMTAPASSSKKKSKASGSTPKVSPSLSCDKAIAFANLNAKVFPLIP</sequence>
<feature type="region of interest" description="Disordered" evidence="1">
    <location>
        <begin position="331"/>
        <end position="356"/>
    </location>
</feature>
<keyword evidence="3" id="KW-1185">Reference proteome</keyword>
<evidence type="ECO:0000313" key="3">
    <source>
        <dbReference type="Proteomes" id="UP000824890"/>
    </source>
</evidence>
<gene>
    <name evidence="2" type="ORF">HID58_042950</name>
</gene>
<feature type="compositionally biased region" description="Polar residues" evidence="1">
    <location>
        <begin position="66"/>
        <end position="83"/>
    </location>
</feature>
<feature type="compositionally biased region" description="Polar residues" evidence="1">
    <location>
        <begin position="280"/>
        <end position="296"/>
    </location>
</feature>
<dbReference type="Proteomes" id="UP000824890">
    <property type="component" value="Unassembled WGS sequence"/>
</dbReference>
<organism evidence="2 3">
    <name type="scientific">Brassica napus</name>
    <name type="common">Rape</name>
    <dbReference type="NCBI Taxonomy" id="3708"/>
    <lineage>
        <taxon>Eukaryota</taxon>
        <taxon>Viridiplantae</taxon>
        <taxon>Streptophyta</taxon>
        <taxon>Embryophyta</taxon>
        <taxon>Tracheophyta</taxon>
        <taxon>Spermatophyta</taxon>
        <taxon>Magnoliopsida</taxon>
        <taxon>eudicotyledons</taxon>
        <taxon>Gunneridae</taxon>
        <taxon>Pentapetalae</taxon>
        <taxon>rosids</taxon>
        <taxon>malvids</taxon>
        <taxon>Brassicales</taxon>
        <taxon>Brassicaceae</taxon>
        <taxon>Brassiceae</taxon>
        <taxon>Brassica</taxon>
    </lineage>
</organism>
<reference evidence="2 3" key="1">
    <citation type="submission" date="2021-05" db="EMBL/GenBank/DDBJ databases">
        <title>Genome Assembly of Synthetic Allotetraploid Brassica napus Reveals Homoeologous Exchanges between Subgenomes.</title>
        <authorList>
            <person name="Davis J.T."/>
        </authorList>
    </citation>
    <scope>NUCLEOTIDE SEQUENCE [LARGE SCALE GENOMIC DNA]</scope>
    <source>
        <strain evidence="3">cv. Da-Ae</strain>
        <tissue evidence="2">Seedling</tissue>
    </source>
</reference>
<evidence type="ECO:0000313" key="2">
    <source>
        <dbReference type="EMBL" id="KAH0903447.1"/>
    </source>
</evidence>
<protein>
    <submittedName>
        <fullName evidence="2">Uncharacterized protein</fullName>
    </submittedName>
</protein>
<feature type="region of interest" description="Disordered" evidence="1">
    <location>
        <begin position="123"/>
        <end position="143"/>
    </location>
</feature>
<feature type="region of interest" description="Disordered" evidence="1">
    <location>
        <begin position="274"/>
        <end position="298"/>
    </location>
</feature>
<dbReference type="EMBL" id="JAGKQM010000011">
    <property type="protein sequence ID" value="KAH0903447.1"/>
    <property type="molecule type" value="Genomic_DNA"/>
</dbReference>
<evidence type="ECO:0000256" key="1">
    <source>
        <dbReference type="SAM" id="MobiDB-lite"/>
    </source>
</evidence>
<name>A0ABQ8BF47_BRANA</name>
<feature type="non-terminal residue" evidence="2">
    <location>
        <position position="377"/>
    </location>
</feature>
<feature type="region of interest" description="Disordered" evidence="1">
    <location>
        <begin position="61"/>
        <end position="110"/>
    </location>
</feature>
<feature type="compositionally biased region" description="Low complexity" evidence="1">
    <location>
        <begin position="127"/>
        <end position="141"/>
    </location>
</feature>
<accession>A0ABQ8BF47</accession>
<comment type="caution">
    <text evidence="2">The sequence shown here is derived from an EMBL/GenBank/DDBJ whole genome shotgun (WGS) entry which is preliminary data.</text>
</comment>